<gene>
    <name evidence="1" type="ordered locus">Swoo_3815</name>
</gene>
<dbReference type="AlphaFoldDB" id="B1KEQ9"/>
<dbReference type="EMBL" id="CP000961">
    <property type="protein sequence ID" value="ACA88074.1"/>
    <property type="molecule type" value="Genomic_DNA"/>
</dbReference>
<dbReference type="Gene3D" id="1.10.8.650">
    <property type="entry name" value="Uncharacterised protein PF13642 yp_926445, C-terminal domain"/>
    <property type="match status" value="1"/>
</dbReference>
<accession>B1KEQ9</accession>
<evidence type="ECO:0000313" key="2">
    <source>
        <dbReference type="Proteomes" id="UP000002168"/>
    </source>
</evidence>
<organism evidence="1 2">
    <name type="scientific">Shewanella woodyi (strain ATCC 51908 / MS32)</name>
    <dbReference type="NCBI Taxonomy" id="392500"/>
    <lineage>
        <taxon>Bacteria</taxon>
        <taxon>Pseudomonadati</taxon>
        <taxon>Pseudomonadota</taxon>
        <taxon>Gammaproteobacteria</taxon>
        <taxon>Alteromonadales</taxon>
        <taxon>Shewanellaceae</taxon>
        <taxon>Shewanella</taxon>
    </lineage>
</organism>
<dbReference type="RefSeq" id="WP_012326405.1">
    <property type="nucleotide sequence ID" value="NC_010506.1"/>
</dbReference>
<dbReference type="Gene3D" id="2.40.10.320">
    <property type="entry name" value="Uncharacterised protein PF13642 yp_926445, N-terminal domain"/>
    <property type="match status" value="1"/>
</dbReference>
<protein>
    <submittedName>
        <fullName evidence="1">Uncharacterized protein</fullName>
    </submittedName>
</protein>
<dbReference type="Proteomes" id="UP000002168">
    <property type="component" value="Chromosome"/>
</dbReference>
<dbReference type="InterPro" id="IPR025284">
    <property type="entry name" value="DUF4144"/>
</dbReference>
<dbReference type="HOGENOM" id="CLU_158707_1_0_6"/>
<dbReference type="eggNOG" id="ENOG5032HXA">
    <property type="taxonomic scope" value="Bacteria"/>
</dbReference>
<evidence type="ECO:0000313" key="1">
    <source>
        <dbReference type="EMBL" id="ACA88074.1"/>
    </source>
</evidence>
<reference evidence="1 2" key="1">
    <citation type="submission" date="2008-02" db="EMBL/GenBank/DDBJ databases">
        <title>Complete sequence of Shewanella woodyi ATCC 51908.</title>
        <authorList>
            <consortium name="US DOE Joint Genome Institute"/>
            <person name="Copeland A."/>
            <person name="Lucas S."/>
            <person name="Lapidus A."/>
            <person name="Glavina del Rio T."/>
            <person name="Dalin E."/>
            <person name="Tice H."/>
            <person name="Bruce D."/>
            <person name="Goodwin L."/>
            <person name="Pitluck S."/>
            <person name="Sims D."/>
            <person name="Brettin T."/>
            <person name="Detter J.C."/>
            <person name="Han C."/>
            <person name="Kuske C.R."/>
            <person name="Schmutz J."/>
            <person name="Larimer F."/>
            <person name="Land M."/>
            <person name="Hauser L."/>
            <person name="Kyrpides N."/>
            <person name="Lykidis A."/>
            <person name="Zhao J.-S."/>
            <person name="Richardson P."/>
        </authorList>
    </citation>
    <scope>NUCLEOTIDE SEQUENCE [LARGE SCALE GENOMIC DNA]</scope>
    <source>
        <strain evidence="2">ATCC 51908 / MS32</strain>
    </source>
</reference>
<dbReference type="KEGG" id="swd:Swoo_3815"/>
<sequence>MKKRKNSAEINWPAILIQPQQKELIYLESKSAWLIESQHTIDIEAQLIDSLGKSYQLREDAGRGPVWSEGSQNIRLEKLIEMIKVHASLTGHCCSAKLGAKDFPQAFEIIHYLENEH</sequence>
<keyword evidence="2" id="KW-1185">Reference proteome</keyword>
<dbReference type="Pfam" id="PF13642">
    <property type="entry name" value="DUF4144"/>
    <property type="match status" value="1"/>
</dbReference>
<name>B1KEQ9_SHEWM</name>
<proteinExistence type="predicted"/>